<feature type="region of interest" description="Disordered" evidence="5">
    <location>
        <begin position="187"/>
        <end position="206"/>
    </location>
</feature>
<evidence type="ECO:0000256" key="5">
    <source>
        <dbReference type="SAM" id="MobiDB-lite"/>
    </source>
</evidence>
<feature type="domain" description="OmpA-like" evidence="7">
    <location>
        <begin position="95"/>
        <end position="217"/>
    </location>
</feature>
<protein>
    <submittedName>
        <fullName evidence="8">Photosystem I P700 chlorophyll a apoprotein A2</fullName>
        <ecNumber evidence="8">1.97.1.12</ecNumber>
    </submittedName>
</protein>
<evidence type="ECO:0000256" key="1">
    <source>
        <dbReference type="ARBA" id="ARBA00004442"/>
    </source>
</evidence>
<keyword evidence="3" id="KW-0998">Cell outer membrane</keyword>
<evidence type="ECO:0000256" key="4">
    <source>
        <dbReference type="PROSITE-ProRule" id="PRU00473"/>
    </source>
</evidence>
<proteinExistence type="predicted"/>
<evidence type="ECO:0000313" key="9">
    <source>
        <dbReference type="Proteomes" id="UP000193006"/>
    </source>
</evidence>
<dbReference type="InterPro" id="IPR006664">
    <property type="entry name" value="OMP_bac"/>
</dbReference>
<organism evidence="8 9">
    <name type="scientific">Halalkalibacter krulwichiae</name>
    <dbReference type="NCBI Taxonomy" id="199441"/>
    <lineage>
        <taxon>Bacteria</taxon>
        <taxon>Bacillati</taxon>
        <taxon>Bacillota</taxon>
        <taxon>Bacilli</taxon>
        <taxon>Bacillales</taxon>
        <taxon>Bacillaceae</taxon>
        <taxon>Halalkalibacter</taxon>
    </lineage>
</organism>
<dbReference type="PROSITE" id="PS51123">
    <property type="entry name" value="OMPA_2"/>
    <property type="match status" value="1"/>
</dbReference>
<keyword evidence="8" id="KW-0560">Oxidoreductase</keyword>
<feature type="signal peptide" evidence="6">
    <location>
        <begin position="1"/>
        <end position="32"/>
    </location>
</feature>
<evidence type="ECO:0000256" key="3">
    <source>
        <dbReference type="ARBA" id="ARBA00023237"/>
    </source>
</evidence>
<dbReference type="PANTHER" id="PTHR30329">
    <property type="entry name" value="STATOR ELEMENT OF FLAGELLAR MOTOR COMPLEX"/>
    <property type="match status" value="1"/>
</dbReference>
<dbReference type="EC" id="1.97.1.12" evidence="8"/>
<accession>A0A1X9M8S2</accession>
<comment type="subcellular location">
    <subcellularLocation>
        <location evidence="1">Cell outer membrane</location>
    </subcellularLocation>
</comment>
<keyword evidence="9" id="KW-1185">Reference proteome</keyword>
<dbReference type="PROSITE" id="PS51257">
    <property type="entry name" value="PROKAR_LIPOPROTEIN"/>
    <property type="match status" value="1"/>
</dbReference>
<evidence type="ECO:0000256" key="6">
    <source>
        <dbReference type="SAM" id="SignalP"/>
    </source>
</evidence>
<dbReference type="Gene3D" id="3.30.1330.60">
    <property type="entry name" value="OmpA-like domain"/>
    <property type="match status" value="1"/>
</dbReference>
<feature type="chain" id="PRO_5039179258" evidence="6">
    <location>
        <begin position="33"/>
        <end position="217"/>
    </location>
</feature>
<dbReference type="PRINTS" id="PR01021">
    <property type="entry name" value="OMPADOMAIN"/>
</dbReference>
<dbReference type="InterPro" id="IPR036737">
    <property type="entry name" value="OmpA-like_sf"/>
</dbReference>
<reference evidence="8 9" key="1">
    <citation type="submission" date="2017-04" db="EMBL/GenBank/DDBJ databases">
        <title>Bacillus krulwichiae AM31D Genome sequencing and assembly.</title>
        <authorList>
            <person name="Krulwich T.A."/>
            <person name="Anastor L."/>
            <person name="Ehrlich R."/>
            <person name="Ehrlich G.D."/>
            <person name="Janto B."/>
        </authorList>
    </citation>
    <scope>NUCLEOTIDE SEQUENCE [LARGE SCALE GENOMIC DNA]</scope>
    <source>
        <strain evidence="8 9">AM31D</strain>
    </source>
</reference>
<keyword evidence="2 4" id="KW-0472">Membrane</keyword>
<dbReference type="KEGG" id="bkw:BkAM31D_01210"/>
<dbReference type="AlphaFoldDB" id="A0A1X9M8S2"/>
<feature type="compositionally biased region" description="Basic and acidic residues" evidence="5">
    <location>
        <begin position="192"/>
        <end position="206"/>
    </location>
</feature>
<dbReference type="Pfam" id="PF00691">
    <property type="entry name" value="OmpA"/>
    <property type="match status" value="1"/>
</dbReference>
<dbReference type="Proteomes" id="UP000193006">
    <property type="component" value="Chromosome"/>
</dbReference>
<dbReference type="RefSeq" id="WP_066159385.1">
    <property type="nucleotide sequence ID" value="NZ_CP020814.1"/>
</dbReference>
<dbReference type="CDD" id="cd07185">
    <property type="entry name" value="OmpA_C-like"/>
    <property type="match status" value="1"/>
</dbReference>
<dbReference type="InterPro" id="IPR006665">
    <property type="entry name" value="OmpA-like"/>
</dbReference>
<gene>
    <name evidence="8" type="primary">psaB</name>
    <name evidence="8" type="ORF">BkAM31D_01210</name>
</gene>
<dbReference type="InterPro" id="IPR050330">
    <property type="entry name" value="Bact_OuterMem_StrucFunc"/>
</dbReference>
<evidence type="ECO:0000313" key="8">
    <source>
        <dbReference type="EMBL" id="ARK28593.1"/>
    </source>
</evidence>
<evidence type="ECO:0000259" key="7">
    <source>
        <dbReference type="PROSITE" id="PS51123"/>
    </source>
</evidence>
<keyword evidence="6" id="KW-0732">Signal</keyword>
<dbReference type="SUPFAM" id="SSF103088">
    <property type="entry name" value="OmpA-like"/>
    <property type="match status" value="1"/>
</dbReference>
<dbReference type="EMBL" id="CP020814">
    <property type="protein sequence ID" value="ARK28593.1"/>
    <property type="molecule type" value="Genomic_DNA"/>
</dbReference>
<dbReference type="GO" id="GO:0009279">
    <property type="term" value="C:cell outer membrane"/>
    <property type="evidence" value="ECO:0007669"/>
    <property type="project" value="UniProtKB-SubCell"/>
</dbReference>
<dbReference type="PANTHER" id="PTHR30329:SF21">
    <property type="entry name" value="LIPOPROTEIN YIAD-RELATED"/>
    <property type="match status" value="1"/>
</dbReference>
<dbReference type="STRING" id="199441.BkAM31D_01210"/>
<name>A0A1X9M8S2_9BACI</name>
<dbReference type="GO" id="GO:0016491">
    <property type="term" value="F:oxidoreductase activity"/>
    <property type="evidence" value="ECO:0007669"/>
    <property type="project" value="UniProtKB-KW"/>
</dbReference>
<sequence length="217" mass="24133" precursor="true">MRNCIGKTLSLVLISVVFYACVSALLSEAVTAMPNDQQLDVEAISVVKVTEISSQSQVYITKMSTSRFFIKDIDVSQVEKDILETLGEFHAVIEEETTTLTLPDNILFEFDSYELLQEADKVIEQLVQVIEAAEGKVAIEGHTDQIGDAAYNQQLSEKRAQSVLEALIKEGIDEKRLEAIGYGSQKPIANHIRPDGSDDKEGRQKNRRVEVKVKGVF</sequence>
<evidence type="ECO:0000256" key="2">
    <source>
        <dbReference type="ARBA" id="ARBA00023136"/>
    </source>
</evidence>